<proteinExistence type="predicted"/>
<dbReference type="RefSeq" id="WP_146890233.1">
    <property type="nucleotide sequence ID" value="NZ_VORX01000002.1"/>
</dbReference>
<evidence type="ECO:0000313" key="2">
    <source>
        <dbReference type="Proteomes" id="UP000321734"/>
    </source>
</evidence>
<evidence type="ECO:0000313" key="1">
    <source>
        <dbReference type="EMBL" id="TXE09067.1"/>
    </source>
</evidence>
<dbReference type="PANTHER" id="PTHR35145">
    <property type="entry name" value="CYTOPLASMIC PROTEIN-RELATED"/>
    <property type="match status" value="1"/>
</dbReference>
<dbReference type="InterPro" id="IPR038056">
    <property type="entry name" value="YjbR-like_sf"/>
</dbReference>
<dbReference type="AlphaFoldDB" id="A0A5C7AL28"/>
<dbReference type="EMBL" id="VORX01000002">
    <property type="protein sequence ID" value="TXE09067.1"/>
    <property type="molecule type" value="Genomic_DNA"/>
</dbReference>
<gene>
    <name evidence="1" type="ORF">ES711_03790</name>
</gene>
<dbReference type="SUPFAM" id="SSF142906">
    <property type="entry name" value="YjbR-like"/>
    <property type="match status" value="1"/>
</dbReference>
<reference evidence="1 2" key="1">
    <citation type="submission" date="2019-08" db="EMBL/GenBank/DDBJ databases">
        <title>Genome sequence of Gelidibacter salicanalis IC162T.</title>
        <authorList>
            <person name="Bowman J.P."/>
        </authorList>
    </citation>
    <scope>NUCLEOTIDE SEQUENCE [LARGE SCALE GENOMIC DNA]</scope>
    <source>
        <strain evidence="1 2">IC162</strain>
    </source>
</reference>
<dbReference type="InterPro" id="IPR007351">
    <property type="entry name" value="YjbR"/>
</dbReference>
<organism evidence="1 2">
    <name type="scientific">Gelidibacter salicanalis</name>
    <dbReference type="NCBI Taxonomy" id="291193"/>
    <lineage>
        <taxon>Bacteria</taxon>
        <taxon>Pseudomonadati</taxon>
        <taxon>Bacteroidota</taxon>
        <taxon>Flavobacteriia</taxon>
        <taxon>Flavobacteriales</taxon>
        <taxon>Flavobacteriaceae</taxon>
        <taxon>Gelidibacter</taxon>
    </lineage>
</organism>
<dbReference type="Proteomes" id="UP000321734">
    <property type="component" value="Unassembled WGS sequence"/>
</dbReference>
<sequence>MNIEQLRHYCLNKKAVTEDFPFDADTLVFKVMGKMYALIGLRKWEAGDKSINLKCDPEYADELRAAYAAIQPGYHMSKKHWNTINLTSDEVSPKLLFQLIDHSYDMVVKGMPKKLQDSLH</sequence>
<name>A0A5C7AL28_9FLAO</name>
<keyword evidence="1" id="KW-0238">DNA-binding</keyword>
<dbReference type="Pfam" id="PF04237">
    <property type="entry name" value="YjbR"/>
    <property type="match status" value="1"/>
</dbReference>
<comment type="caution">
    <text evidence="1">The sequence shown here is derived from an EMBL/GenBank/DDBJ whole genome shotgun (WGS) entry which is preliminary data.</text>
</comment>
<dbReference type="InterPro" id="IPR058532">
    <property type="entry name" value="YjbR/MT2646/Rv2570-like"/>
</dbReference>
<dbReference type="OrthoDB" id="9789813at2"/>
<dbReference type="Gene3D" id="3.90.1150.30">
    <property type="match status" value="1"/>
</dbReference>
<protein>
    <submittedName>
        <fullName evidence="1">MmcQ/YjbR family DNA-binding protein</fullName>
    </submittedName>
</protein>
<dbReference type="GO" id="GO:0003677">
    <property type="term" value="F:DNA binding"/>
    <property type="evidence" value="ECO:0007669"/>
    <property type="project" value="UniProtKB-KW"/>
</dbReference>
<keyword evidence="2" id="KW-1185">Reference proteome</keyword>
<dbReference type="PANTHER" id="PTHR35145:SF1">
    <property type="entry name" value="CYTOPLASMIC PROTEIN"/>
    <property type="match status" value="1"/>
</dbReference>
<accession>A0A5C7AL28</accession>